<evidence type="ECO:0000256" key="2">
    <source>
        <dbReference type="ARBA" id="ARBA00022840"/>
    </source>
</evidence>
<evidence type="ECO:0000256" key="1">
    <source>
        <dbReference type="ARBA" id="ARBA00022741"/>
    </source>
</evidence>
<keyword evidence="6" id="KW-0418">Kinase</keyword>
<dbReference type="Gene3D" id="3.40.50.300">
    <property type="entry name" value="P-loop containing nucleotide triphosphate hydrolases"/>
    <property type="match status" value="1"/>
</dbReference>
<keyword evidence="5" id="KW-0472">Membrane</keyword>
<keyword evidence="5" id="KW-0812">Transmembrane</keyword>
<organism evidence="6 7">
    <name type="scientific">Luteolibacter luteus</name>
    <dbReference type="NCBI Taxonomy" id="2728835"/>
    <lineage>
        <taxon>Bacteria</taxon>
        <taxon>Pseudomonadati</taxon>
        <taxon>Verrucomicrobiota</taxon>
        <taxon>Verrucomicrobiia</taxon>
        <taxon>Verrucomicrobiales</taxon>
        <taxon>Verrucomicrobiaceae</taxon>
        <taxon>Luteolibacter</taxon>
    </lineage>
</organism>
<dbReference type="InterPro" id="IPR050445">
    <property type="entry name" value="Bact_polysacc_biosynth/exp"/>
</dbReference>
<dbReference type="EC" id="2.7.10.2" evidence="6"/>
<dbReference type="PANTHER" id="PTHR32309:SF13">
    <property type="entry name" value="FERRIC ENTEROBACTIN TRANSPORT PROTEIN FEPE"/>
    <property type="match status" value="1"/>
</dbReference>
<dbReference type="PANTHER" id="PTHR32309">
    <property type="entry name" value="TYROSINE-PROTEIN KINASE"/>
    <property type="match status" value="1"/>
</dbReference>
<dbReference type="EMBL" id="CP051774">
    <property type="protein sequence ID" value="QJE94718.1"/>
    <property type="molecule type" value="Genomic_DNA"/>
</dbReference>
<evidence type="ECO:0000313" key="7">
    <source>
        <dbReference type="Proteomes" id="UP000501812"/>
    </source>
</evidence>
<dbReference type="InterPro" id="IPR005702">
    <property type="entry name" value="Wzc-like_C"/>
</dbReference>
<dbReference type="AlphaFoldDB" id="A0A858RDQ3"/>
<keyword evidence="5" id="KW-1133">Transmembrane helix</keyword>
<keyword evidence="1" id="KW-0547">Nucleotide-binding</keyword>
<dbReference type="KEGG" id="luo:HHL09_02625"/>
<dbReference type="Proteomes" id="UP000501812">
    <property type="component" value="Chromosome"/>
</dbReference>
<reference evidence="6 7" key="1">
    <citation type="submission" date="2020-04" db="EMBL/GenBank/DDBJ databases">
        <title>Luteolibacter sp. G-1-1-1 isolated from soil.</title>
        <authorList>
            <person name="Dahal R.H."/>
        </authorList>
    </citation>
    <scope>NUCLEOTIDE SEQUENCE [LARGE SCALE GENOMIC DNA]</scope>
    <source>
        <strain evidence="6 7">G-1-1-1</strain>
    </source>
</reference>
<gene>
    <name evidence="6" type="ORF">HHL09_02625</name>
</gene>
<evidence type="ECO:0000256" key="3">
    <source>
        <dbReference type="SAM" id="Coils"/>
    </source>
</evidence>
<proteinExistence type="predicted"/>
<keyword evidence="2" id="KW-0067">ATP-binding</keyword>
<dbReference type="NCBIfam" id="TIGR01007">
    <property type="entry name" value="eps_fam"/>
    <property type="match status" value="1"/>
</dbReference>
<keyword evidence="3" id="KW-0175">Coiled coil</keyword>
<dbReference type="GO" id="GO:0005886">
    <property type="term" value="C:plasma membrane"/>
    <property type="evidence" value="ECO:0007669"/>
    <property type="project" value="TreeGrafter"/>
</dbReference>
<evidence type="ECO:0000256" key="4">
    <source>
        <dbReference type="SAM" id="MobiDB-lite"/>
    </source>
</evidence>
<dbReference type="InterPro" id="IPR027417">
    <property type="entry name" value="P-loop_NTPase"/>
</dbReference>
<protein>
    <submittedName>
        <fullName evidence="6">Polysaccharide biosynthesis tyrosine autokinase</fullName>
        <ecNumber evidence="6">2.7.10.2</ecNumber>
    </submittedName>
</protein>
<evidence type="ECO:0000256" key="5">
    <source>
        <dbReference type="SAM" id="Phobius"/>
    </source>
</evidence>
<feature type="region of interest" description="Disordered" evidence="4">
    <location>
        <begin position="1"/>
        <end position="20"/>
    </location>
</feature>
<dbReference type="SUPFAM" id="SSF52540">
    <property type="entry name" value="P-loop containing nucleoside triphosphate hydrolases"/>
    <property type="match status" value="1"/>
</dbReference>
<name>A0A858RDQ3_9BACT</name>
<dbReference type="GO" id="GO:0004715">
    <property type="term" value="F:non-membrane spanning protein tyrosine kinase activity"/>
    <property type="evidence" value="ECO:0007669"/>
    <property type="project" value="UniProtKB-EC"/>
</dbReference>
<feature type="transmembrane region" description="Helical" evidence="5">
    <location>
        <begin position="46"/>
        <end position="64"/>
    </location>
</feature>
<keyword evidence="6" id="KW-0808">Transferase</keyword>
<dbReference type="RefSeq" id="WP_169452939.1">
    <property type="nucleotide sequence ID" value="NZ_CP051774.1"/>
</dbReference>
<sequence>MASPRKPDYPLAASPSKSGELANVSPTLYLPKVEPGRLVGIVLRRGWLAVLGVVLAVAAMALYLKGAPKIYIATGSVEVSSHAPRVLNIDGLSPEDSKDLEQLRTIERNMASTALLLRVLKENGLQEAKDFAPPGTSEQGVLGIFAKRVRVELDRGTRVVVISVEDTDPQRAKVLVESLVKEYDLWIKDRRETQARQASQGLALEEAKLRQEMEAAGAVLQQFREEHPVPGLDEKDLAGSGGSQLGNLNAQLSQAKTERLRLEAEFEAFKKFDPADPDSLAGISRSTNAEGVTSQIRALQAKELEFARLKERYGPKHPVYKETEQEVLSLKDDLAEAVSSAGQALEKSYHVAMENEAKLQGEVDGARTVAVGVEGIRARFDVLKREAEAARELHATVDKRLRETTLASAVAASSLSWAEPPFVPEKASKPNKRVLLPVAAFVGMLMGGFMMVGLELADGRVRDAAAAARATGVPLLTSLPAIAAGREGDMVLLSDPASPAAESIRRLRAVLLPPQTNPNARTVLFASVLPGEGRSLCAMNYAASLAMQGQRTLLLDADMRRPGLSRQHVNGSSGGLGDYLDARADPASACYPTSLPNLYLLSSGPMRDDAAELLSGTRFPVLLEDAYRWFDAVVIDSPPVLSVSDALAISRYADRVCMVVRQNANERRHLRKSAELIRSAGGNLVGFVWNELPFRGKGEASHEPVVPVHHPALASSSSGVTVANGAVDARGDAGDDQSSPIT</sequence>
<dbReference type="GO" id="GO:0005524">
    <property type="term" value="F:ATP binding"/>
    <property type="evidence" value="ECO:0007669"/>
    <property type="project" value="UniProtKB-KW"/>
</dbReference>
<dbReference type="CDD" id="cd05387">
    <property type="entry name" value="BY-kinase"/>
    <property type="match status" value="1"/>
</dbReference>
<keyword evidence="7" id="KW-1185">Reference proteome</keyword>
<feature type="coiled-coil region" evidence="3">
    <location>
        <begin position="206"/>
        <end position="265"/>
    </location>
</feature>
<accession>A0A858RDQ3</accession>
<evidence type="ECO:0000313" key="6">
    <source>
        <dbReference type="EMBL" id="QJE94718.1"/>
    </source>
</evidence>